<accession>A0A9D4JU65</accession>
<protein>
    <submittedName>
        <fullName evidence="1">Uncharacterized protein</fullName>
    </submittedName>
</protein>
<dbReference type="AlphaFoldDB" id="A0A9D4JU65"/>
<evidence type="ECO:0000313" key="2">
    <source>
        <dbReference type="Proteomes" id="UP000828390"/>
    </source>
</evidence>
<keyword evidence="2" id="KW-1185">Reference proteome</keyword>
<name>A0A9D4JU65_DREPO</name>
<sequence length="59" mass="6812">MECVIHVHLKIPPVADNKHHIVDKKQHDQPRKSDHHILDALRKDILESKKEPPSAVLLL</sequence>
<proteinExistence type="predicted"/>
<dbReference type="EMBL" id="JAIWYP010000005">
    <property type="protein sequence ID" value="KAH3820372.1"/>
    <property type="molecule type" value="Genomic_DNA"/>
</dbReference>
<dbReference type="Proteomes" id="UP000828390">
    <property type="component" value="Unassembled WGS sequence"/>
</dbReference>
<organism evidence="1 2">
    <name type="scientific">Dreissena polymorpha</name>
    <name type="common">Zebra mussel</name>
    <name type="synonym">Mytilus polymorpha</name>
    <dbReference type="NCBI Taxonomy" id="45954"/>
    <lineage>
        <taxon>Eukaryota</taxon>
        <taxon>Metazoa</taxon>
        <taxon>Spiralia</taxon>
        <taxon>Lophotrochozoa</taxon>
        <taxon>Mollusca</taxon>
        <taxon>Bivalvia</taxon>
        <taxon>Autobranchia</taxon>
        <taxon>Heteroconchia</taxon>
        <taxon>Euheterodonta</taxon>
        <taxon>Imparidentia</taxon>
        <taxon>Neoheterodontei</taxon>
        <taxon>Myida</taxon>
        <taxon>Dreissenoidea</taxon>
        <taxon>Dreissenidae</taxon>
        <taxon>Dreissena</taxon>
    </lineage>
</organism>
<evidence type="ECO:0000313" key="1">
    <source>
        <dbReference type="EMBL" id="KAH3820372.1"/>
    </source>
</evidence>
<reference evidence="1" key="1">
    <citation type="journal article" date="2019" name="bioRxiv">
        <title>The Genome of the Zebra Mussel, Dreissena polymorpha: A Resource for Invasive Species Research.</title>
        <authorList>
            <person name="McCartney M.A."/>
            <person name="Auch B."/>
            <person name="Kono T."/>
            <person name="Mallez S."/>
            <person name="Zhang Y."/>
            <person name="Obille A."/>
            <person name="Becker A."/>
            <person name="Abrahante J.E."/>
            <person name="Garbe J."/>
            <person name="Badalamenti J.P."/>
            <person name="Herman A."/>
            <person name="Mangelson H."/>
            <person name="Liachko I."/>
            <person name="Sullivan S."/>
            <person name="Sone E.D."/>
            <person name="Koren S."/>
            <person name="Silverstein K.A.T."/>
            <person name="Beckman K.B."/>
            <person name="Gohl D.M."/>
        </authorList>
    </citation>
    <scope>NUCLEOTIDE SEQUENCE</scope>
    <source>
        <strain evidence="1">Duluth1</strain>
        <tissue evidence="1">Whole animal</tissue>
    </source>
</reference>
<reference evidence="1" key="2">
    <citation type="submission" date="2020-11" db="EMBL/GenBank/DDBJ databases">
        <authorList>
            <person name="McCartney M.A."/>
            <person name="Auch B."/>
            <person name="Kono T."/>
            <person name="Mallez S."/>
            <person name="Becker A."/>
            <person name="Gohl D.M."/>
            <person name="Silverstein K.A.T."/>
            <person name="Koren S."/>
            <person name="Bechman K.B."/>
            <person name="Herman A."/>
            <person name="Abrahante J.E."/>
            <person name="Garbe J."/>
        </authorList>
    </citation>
    <scope>NUCLEOTIDE SEQUENCE</scope>
    <source>
        <strain evidence="1">Duluth1</strain>
        <tissue evidence="1">Whole animal</tissue>
    </source>
</reference>
<comment type="caution">
    <text evidence="1">The sequence shown here is derived from an EMBL/GenBank/DDBJ whole genome shotgun (WGS) entry which is preliminary data.</text>
</comment>
<gene>
    <name evidence="1" type="ORF">DPMN_122118</name>
</gene>